<name>A0A7W9BKH5_9RHOB</name>
<evidence type="ECO:0008006" key="4">
    <source>
        <dbReference type="Google" id="ProtNLM"/>
    </source>
</evidence>
<sequence length="56" mass="5862">MIYPLSGLVIGAILGAFSAKRRGGKTLDLLQWGGVLAIMGAILGMFALVMIERASI</sequence>
<protein>
    <recommendedName>
        <fullName evidence="4">Apolipoprotein acyltransferase</fullName>
    </recommendedName>
</protein>
<keyword evidence="1" id="KW-0812">Transmembrane</keyword>
<proteinExistence type="predicted"/>
<gene>
    <name evidence="2" type="ORF">FHS72_001635</name>
</gene>
<evidence type="ECO:0000256" key="1">
    <source>
        <dbReference type="SAM" id="Phobius"/>
    </source>
</evidence>
<keyword evidence="1" id="KW-1133">Transmembrane helix</keyword>
<dbReference type="Proteomes" id="UP000535415">
    <property type="component" value="Unassembled WGS sequence"/>
</dbReference>
<evidence type="ECO:0000313" key="3">
    <source>
        <dbReference type="Proteomes" id="UP000535415"/>
    </source>
</evidence>
<reference evidence="2 3" key="1">
    <citation type="submission" date="2020-08" db="EMBL/GenBank/DDBJ databases">
        <title>Genomic Encyclopedia of Type Strains, Phase IV (KMG-IV): sequencing the most valuable type-strain genomes for metagenomic binning, comparative biology and taxonomic classification.</title>
        <authorList>
            <person name="Goeker M."/>
        </authorList>
    </citation>
    <scope>NUCLEOTIDE SEQUENCE [LARGE SCALE GENOMIC DNA]</scope>
    <source>
        <strain evidence="2 3">DSM 101064</strain>
    </source>
</reference>
<dbReference type="RefSeq" id="WP_183527873.1">
    <property type="nucleotide sequence ID" value="NZ_JACIJM010000004.1"/>
</dbReference>
<dbReference type="EMBL" id="JACIJM010000004">
    <property type="protein sequence ID" value="MBB5722011.1"/>
    <property type="molecule type" value="Genomic_DNA"/>
</dbReference>
<comment type="caution">
    <text evidence="2">The sequence shown here is derived from an EMBL/GenBank/DDBJ whole genome shotgun (WGS) entry which is preliminary data.</text>
</comment>
<keyword evidence="3" id="KW-1185">Reference proteome</keyword>
<accession>A0A7W9BKH5</accession>
<evidence type="ECO:0000313" key="2">
    <source>
        <dbReference type="EMBL" id="MBB5722011.1"/>
    </source>
</evidence>
<organism evidence="2 3">
    <name type="scientific">Yoonia ponticola</name>
    <dbReference type="NCBI Taxonomy" id="1524255"/>
    <lineage>
        <taxon>Bacteria</taxon>
        <taxon>Pseudomonadati</taxon>
        <taxon>Pseudomonadota</taxon>
        <taxon>Alphaproteobacteria</taxon>
        <taxon>Rhodobacterales</taxon>
        <taxon>Paracoccaceae</taxon>
        <taxon>Yoonia</taxon>
    </lineage>
</organism>
<keyword evidence="1" id="KW-0472">Membrane</keyword>
<dbReference type="AlphaFoldDB" id="A0A7W9BKH5"/>
<feature type="transmembrane region" description="Helical" evidence="1">
    <location>
        <begin position="29"/>
        <end position="51"/>
    </location>
</feature>